<dbReference type="PANTHER" id="PTHR37828">
    <property type="entry name" value="GSR2449 PROTEIN"/>
    <property type="match status" value="1"/>
</dbReference>
<evidence type="ECO:0000259" key="2">
    <source>
        <dbReference type="Pfam" id="PF03795"/>
    </source>
</evidence>
<dbReference type="PANTHER" id="PTHR37828:SF1">
    <property type="entry name" value="YCII-RELATED DOMAIN-CONTAINING PROTEIN"/>
    <property type="match status" value="1"/>
</dbReference>
<dbReference type="InterPro" id="IPR011008">
    <property type="entry name" value="Dimeric_a/b-barrel"/>
</dbReference>
<evidence type="ECO:0000256" key="1">
    <source>
        <dbReference type="ARBA" id="ARBA00007689"/>
    </source>
</evidence>
<protein>
    <recommendedName>
        <fullName evidence="2">YCII-related domain-containing protein</fullName>
    </recommendedName>
</protein>
<dbReference type="InterPro" id="IPR005545">
    <property type="entry name" value="YCII"/>
</dbReference>
<reference evidence="3 4" key="1">
    <citation type="submission" date="2021-03" db="EMBL/GenBank/DDBJ databases">
        <title>Novel species identification of genus Shewanella.</title>
        <authorList>
            <person name="Liu G."/>
            <person name="Zhang Q."/>
        </authorList>
    </citation>
    <scope>NUCLEOTIDE SEQUENCE [LARGE SCALE GENOMIC DNA]</scope>
    <source>
        <strain evidence="3 4">FJAT-52962</strain>
    </source>
</reference>
<dbReference type="RefSeq" id="WP_207380264.1">
    <property type="nucleotide sequence ID" value="NZ_CP071502.1"/>
</dbReference>
<proteinExistence type="inferred from homology"/>
<keyword evidence="4" id="KW-1185">Reference proteome</keyword>
<evidence type="ECO:0000313" key="3">
    <source>
        <dbReference type="EMBL" id="QSX36977.1"/>
    </source>
</evidence>
<organism evidence="3 4">
    <name type="scientific">Shewanella sedimentimangrovi</name>
    <dbReference type="NCBI Taxonomy" id="2814293"/>
    <lineage>
        <taxon>Bacteria</taxon>
        <taxon>Pseudomonadati</taxon>
        <taxon>Pseudomonadota</taxon>
        <taxon>Gammaproteobacteria</taxon>
        <taxon>Alteromonadales</taxon>
        <taxon>Shewanellaceae</taxon>
        <taxon>Shewanella</taxon>
    </lineage>
</organism>
<dbReference type="Gene3D" id="3.30.70.1060">
    <property type="entry name" value="Dimeric alpha+beta barrel"/>
    <property type="match status" value="1"/>
</dbReference>
<comment type="similarity">
    <text evidence="1">Belongs to the YciI family.</text>
</comment>
<dbReference type="EMBL" id="CP071502">
    <property type="protein sequence ID" value="QSX36977.1"/>
    <property type="molecule type" value="Genomic_DNA"/>
</dbReference>
<accession>A0ABX7QZK6</accession>
<evidence type="ECO:0000313" key="4">
    <source>
        <dbReference type="Proteomes" id="UP000663207"/>
    </source>
</evidence>
<sequence length="95" mass="10728">MYLVDMCFTEPDKLTAELTAQHRQYLAKEYESNRLLFGGRKVPRTGGIIISRHDTEKALRQMLDADPFIQSGAVSYTITEFVPVMAAGEYNNLIA</sequence>
<feature type="domain" description="YCII-related" evidence="2">
    <location>
        <begin position="6"/>
        <end position="81"/>
    </location>
</feature>
<dbReference type="Proteomes" id="UP000663207">
    <property type="component" value="Chromosome"/>
</dbReference>
<dbReference type="SUPFAM" id="SSF54909">
    <property type="entry name" value="Dimeric alpha+beta barrel"/>
    <property type="match status" value="1"/>
</dbReference>
<gene>
    <name evidence="3" type="ORF">JYB85_17215</name>
</gene>
<dbReference type="Pfam" id="PF03795">
    <property type="entry name" value="YCII"/>
    <property type="match status" value="1"/>
</dbReference>
<name>A0ABX7QZK6_9GAMM</name>